<reference evidence="1" key="2">
    <citation type="submission" date="2020-05" db="UniProtKB">
        <authorList>
            <consortium name="EnsemblMetazoa"/>
        </authorList>
    </citation>
    <scope>IDENTIFICATION</scope>
    <source>
        <strain evidence="1">MINIMUS1</strain>
    </source>
</reference>
<dbReference type="VEuPathDB" id="VectorBase:AMIN005087"/>
<name>A0A182W426_9DIPT</name>
<evidence type="ECO:0000313" key="1">
    <source>
        <dbReference type="EnsemblMetazoa" id="AMIN005087-PA"/>
    </source>
</evidence>
<dbReference type="EnsemblMetazoa" id="AMIN005087-RA">
    <property type="protein sequence ID" value="AMIN005087-PA"/>
    <property type="gene ID" value="AMIN005087"/>
</dbReference>
<keyword evidence="2" id="KW-1185">Reference proteome</keyword>
<sequence length="84" mass="9136">MTAAAKTEQPQKDPRAFPAAVDVVVQVPEPTHKFADLVVTGDTHGFAIMNLRKGQLERFPTQQPQPRRSPEEPCVVENAAVAAC</sequence>
<dbReference type="AlphaFoldDB" id="A0A182W426"/>
<evidence type="ECO:0000313" key="2">
    <source>
        <dbReference type="Proteomes" id="UP000075920"/>
    </source>
</evidence>
<protein>
    <submittedName>
        <fullName evidence="1">Uncharacterized protein</fullName>
    </submittedName>
</protein>
<proteinExistence type="predicted"/>
<accession>A0A182W426</accession>
<organism evidence="1 2">
    <name type="scientific">Anopheles minimus</name>
    <dbReference type="NCBI Taxonomy" id="112268"/>
    <lineage>
        <taxon>Eukaryota</taxon>
        <taxon>Metazoa</taxon>
        <taxon>Ecdysozoa</taxon>
        <taxon>Arthropoda</taxon>
        <taxon>Hexapoda</taxon>
        <taxon>Insecta</taxon>
        <taxon>Pterygota</taxon>
        <taxon>Neoptera</taxon>
        <taxon>Endopterygota</taxon>
        <taxon>Diptera</taxon>
        <taxon>Nematocera</taxon>
        <taxon>Culicoidea</taxon>
        <taxon>Culicidae</taxon>
        <taxon>Anophelinae</taxon>
        <taxon>Anopheles</taxon>
    </lineage>
</organism>
<dbReference type="Proteomes" id="UP000075920">
    <property type="component" value="Unassembled WGS sequence"/>
</dbReference>
<reference evidence="2" key="1">
    <citation type="submission" date="2013-03" db="EMBL/GenBank/DDBJ databases">
        <title>The Genome Sequence of Anopheles minimus MINIMUS1.</title>
        <authorList>
            <consortium name="The Broad Institute Genomics Platform"/>
            <person name="Neafsey D.E."/>
            <person name="Walton C."/>
            <person name="Walker B."/>
            <person name="Young S.K."/>
            <person name="Zeng Q."/>
            <person name="Gargeya S."/>
            <person name="Fitzgerald M."/>
            <person name="Haas B."/>
            <person name="Abouelleil A."/>
            <person name="Allen A.W."/>
            <person name="Alvarado L."/>
            <person name="Arachchi H.M."/>
            <person name="Berlin A.M."/>
            <person name="Chapman S.B."/>
            <person name="Gainer-Dewar J."/>
            <person name="Goldberg J."/>
            <person name="Griggs A."/>
            <person name="Gujja S."/>
            <person name="Hansen M."/>
            <person name="Howarth C."/>
            <person name="Imamovic A."/>
            <person name="Ireland A."/>
            <person name="Larimer J."/>
            <person name="McCowan C."/>
            <person name="Murphy C."/>
            <person name="Pearson M."/>
            <person name="Poon T.W."/>
            <person name="Priest M."/>
            <person name="Roberts A."/>
            <person name="Saif S."/>
            <person name="Shea T."/>
            <person name="Sisk P."/>
            <person name="Sykes S."/>
            <person name="Wortman J."/>
            <person name="Nusbaum C."/>
            <person name="Birren B."/>
        </authorList>
    </citation>
    <scope>NUCLEOTIDE SEQUENCE [LARGE SCALE GENOMIC DNA]</scope>
    <source>
        <strain evidence="2">MINIMUS1</strain>
    </source>
</reference>